<gene>
    <name evidence="1" type="ORF">C7H61_10250</name>
</gene>
<dbReference type="InterPro" id="IPR023296">
    <property type="entry name" value="Glyco_hydro_beta-prop_sf"/>
</dbReference>
<proteinExistence type="predicted"/>
<evidence type="ECO:0000313" key="1">
    <source>
        <dbReference type="EMBL" id="PSG89324.1"/>
    </source>
</evidence>
<name>A0A2T1NB01_9FLAO</name>
<dbReference type="Gene3D" id="2.115.10.20">
    <property type="entry name" value="Glycosyl hydrolase domain, family 43"/>
    <property type="match status" value="2"/>
</dbReference>
<dbReference type="EMBL" id="PXOT01000024">
    <property type="protein sequence ID" value="PSG89324.1"/>
    <property type="molecule type" value="Genomic_DNA"/>
</dbReference>
<protein>
    <recommendedName>
        <fullName evidence="3">Glycosyl hydrolase family 32 N-terminal domain-containing protein</fullName>
    </recommendedName>
</protein>
<accession>A0A2T1NB01</accession>
<evidence type="ECO:0008006" key="3">
    <source>
        <dbReference type="Google" id="ProtNLM"/>
    </source>
</evidence>
<keyword evidence="2" id="KW-1185">Reference proteome</keyword>
<dbReference type="RefSeq" id="WP_106679494.1">
    <property type="nucleotide sequence ID" value="NZ_JACHWV010000003.1"/>
</dbReference>
<dbReference type="SUPFAM" id="SSF75005">
    <property type="entry name" value="Arabinanase/levansucrase/invertase"/>
    <property type="match status" value="1"/>
</dbReference>
<organism evidence="1 2">
    <name type="scientific">Mesoflavibacter zeaxanthinifaciens subsp. sabulilitoris</name>
    <dbReference type="NCBI Taxonomy" id="1520893"/>
    <lineage>
        <taxon>Bacteria</taxon>
        <taxon>Pseudomonadati</taxon>
        <taxon>Bacteroidota</taxon>
        <taxon>Flavobacteriia</taxon>
        <taxon>Flavobacteriales</taxon>
        <taxon>Flavobacteriaceae</taxon>
        <taxon>Mesoflavibacter</taxon>
    </lineage>
</organism>
<sequence length="311" mass="36239">MKWDKKGLIFNPEENNVNWIKSYAALPVCDLVSDNVLRIYFSTRDSKGRSIPTFIDVNPENPKQILNVSPKPILNLGDQGTFDDNGIMPSSIVNFEGKKYLYYIGWNPQVTVSYRLSIGLAISEDGVNFKKYSLGPILDRDKHEPFFNTAPNVIIDKGIWKMWYVSCTGWKNIKDWPEPFYLIRYAESKDGINWERKNVECIGYDDFTHAIGKPCVFKKDDMYHMVYSYRNSVDYRIDSEKSYRLGYATSNNGIDWERKDNEIELKHPSEDWESIMQEYSTTYIHKGKRYLIYNGNSFGKTGFGYAILKEN</sequence>
<reference evidence="1 2" key="1">
    <citation type="submission" date="2018-03" db="EMBL/GenBank/DDBJ databases">
        <title>Mesoflavibacter sp. HG37 and Mesoflavibacter sp. HG96 sp.nov., two marine bacteria isolated from seawater of Western Pacific Ocean.</title>
        <authorList>
            <person name="Cheng H."/>
            <person name="Wu Y.-H."/>
            <person name="Guo L.-L."/>
            <person name="Xu X.-W."/>
        </authorList>
    </citation>
    <scope>NUCLEOTIDE SEQUENCE [LARGE SCALE GENOMIC DNA]</scope>
    <source>
        <strain evidence="1 2">KCTC 42117</strain>
    </source>
</reference>
<dbReference type="Proteomes" id="UP000238430">
    <property type="component" value="Unassembled WGS sequence"/>
</dbReference>
<dbReference type="PANTHER" id="PTHR35279">
    <property type="match status" value="1"/>
</dbReference>
<comment type="caution">
    <text evidence="1">The sequence shown here is derived from an EMBL/GenBank/DDBJ whole genome shotgun (WGS) entry which is preliminary data.</text>
</comment>
<dbReference type="OrthoDB" id="9799605at2"/>
<evidence type="ECO:0000313" key="2">
    <source>
        <dbReference type="Proteomes" id="UP000238430"/>
    </source>
</evidence>
<dbReference type="PANTHER" id="PTHR35279:SF1">
    <property type="entry name" value="ARABINANASE_LEVANSUCRASE_INVERTASE"/>
    <property type="match status" value="1"/>
</dbReference>
<dbReference type="AlphaFoldDB" id="A0A2T1NB01"/>